<evidence type="ECO:0000313" key="1">
    <source>
        <dbReference type="EnsemblPlants" id="AET7Gv21131400.9"/>
    </source>
</evidence>
<reference evidence="2" key="2">
    <citation type="journal article" date="2017" name="Nat. Plants">
        <title>The Aegilops tauschii genome reveals multiple impacts of transposons.</title>
        <authorList>
            <person name="Zhao G."/>
            <person name="Zou C."/>
            <person name="Li K."/>
            <person name="Wang K."/>
            <person name="Li T."/>
            <person name="Gao L."/>
            <person name="Zhang X."/>
            <person name="Wang H."/>
            <person name="Yang Z."/>
            <person name="Liu X."/>
            <person name="Jiang W."/>
            <person name="Mao L."/>
            <person name="Kong X."/>
            <person name="Jiao Y."/>
            <person name="Jia J."/>
        </authorList>
    </citation>
    <scope>NUCLEOTIDE SEQUENCE [LARGE SCALE GENOMIC DNA]</scope>
    <source>
        <strain evidence="2">cv. AL8/78</strain>
    </source>
</reference>
<evidence type="ECO:0000313" key="2">
    <source>
        <dbReference type="Proteomes" id="UP000015105"/>
    </source>
</evidence>
<dbReference type="AlphaFoldDB" id="A0A453SX24"/>
<accession>A0A453SX24</accession>
<reference evidence="1" key="5">
    <citation type="journal article" date="2021" name="G3 (Bethesda)">
        <title>Aegilops tauschii genome assembly Aet v5.0 features greater sequence contiguity and improved annotation.</title>
        <authorList>
            <person name="Wang L."/>
            <person name="Zhu T."/>
            <person name="Rodriguez J.C."/>
            <person name="Deal K.R."/>
            <person name="Dubcovsky J."/>
            <person name="McGuire P.E."/>
            <person name="Lux T."/>
            <person name="Spannagl M."/>
            <person name="Mayer K.F.X."/>
            <person name="Baldrich P."/>
            <person name="Meyers B.C."/>
            <person name="Huo N."/>
            <person name="Gu Y.Q."/>
            <person name="Zhou H."/>
            <person name="Devos K.M."/>
            <person name="Bennetzen J.L."/>
            <person name="Unver T."/>
            <person name="Budak H."/>
            <person name="Gulick P.J."/>
            <person name="Galiba G."/>
            <person name="Kalapos B."/>
            <person name="Nelson D.R."/>
            <person name="Li P."/>
            <person name="You F.M."/>
            <person name="Luo M.C."/>
            <person name="Dvorak J."/>
        </authorList>
    </citation>
    <scope>NUCLEOTIDE SEQUENCE [LARGE SCALE GENOMIC DNA]</scope>
    <source>
        <strain evidence="1">cv. AL8/78</strain>
    </source>
</reference>
<keyword evidence="2" id="KW-1185">Reference proteome</keyword>
<sequence length="44" mass="5154">EQRVPRLKNTPFFLLKTEITDMKDRTAEKKPSQILLLPNSETLL</sequence>
<dbReference type="Gramene" id="AET7Gv21131400.9">
    <property type="protein sequence ID" value="AET7Gv21131400.9"/>
    <property type="gene ID" value="AET7Gv21131400"/>
</dbReference>
<dbReference type="EnsemblPlants" id="AET7Gv21131400.9">
    <property type="protein sequence ID" value="AET7Gv21131400.9"/>
    <property type="gene ID" value="AET7Gv21131400"/>
</dbReference>
<reference evidence="2" key="1">
    <citation type="journal article" date="2014" name="Science">
        <title>Ancient hybridizations among the ancestral genomes of bread wheat.</title>
        <authorList>
            <consortium name="International Wheat Genome Sequencing Consortium,"/>
            <person name="Marcussen T."/>
            <person name="Sandve S.R."/>
            <person name="Heier L."/>
            <person name="Spannagl M."/>
            <person name="Pfeifer M."/>
            <person name="Jakobsen K.S."/>
            <person name="Wulff B.B."/>
            <person name="Steuernagel B."/>
            <person name="Mayer K.F."/>
            <person name="Olsen O.A."/>
        </authorList>
    </citation>
    <scope>NUCLEOTIDE SEQUENCE [LARGE SCALE GENOMIC DNA]</scope>
    <source>
        <strain evidence="2">cv. AL8/78</strain>
    </source>
</reference>
<dbReference type="Proteomes" id="UP000015105">
    <property type="component" value="Chromosome 7D"/>
</dbReference>
<reference evidence="1" key="3">
    <citation type="journal article" date="2017" name="Nature">
        <title>Genome sequence of the progenitor of the wheat D genome Aegilops tauschii.</title>
        <authorList>
            <person name="Luo M.C."/>
            <person name="Gu Y.Q."/>
            <person name="Puiu D."/>
            <person name="Wang H."/>
            <person name="Twardziok S.O."/>
            <person name="Deal K.R."/>
            <person name="Huo N."/>
            <person name="Zhu T."/>
            <person name="Wang L."/>
            <person name="Wang Y."/>
            <person name="McGuire P.E."/>
            <person name="Liu S."/>
            <person name="Long H."/>
            <person name="Ramasamy R.K."/>
            <person name="Rodriguez J.C."/>
            <person name="Van S.L."/>
            <person name="Yuan L."/>
            <person name="Wang Z."/>
            <person name="Xia Z."/>
            <person name="Xiao L."/>
            <person name="Anderson O.D."/>
            <person name="Ouyang S."/>
            <person name="Liang Y."/>
            <person name="Zimin A.V."/>
            <person name="Pertea G."/>
            <person name="Qi P."/>
            <person name="Bennetzen J.L."/>
            <person name="Dai X."/>
            <person name="Dawson M.W."/>
            <person name="Muller H.G."/>
            <person name="Kugler K."/>
            <person name="Rivarola-Duarte L."/>
            <person name="Spannagl M."/>
            <person name="Mayer K.F.X."/>
            <person name="Lu F.H."/>
            <person name="Bevan M.W."/>
            <person name="Leroy P."/>
            <person name="Li P."/>
            <person name="You F.M."/>
            <person name="Sun Q."/>
            <person name="Liu Z."/>
            <person name="Lyons E."/>
            <person name="Wicker T."/>
            <person name="Salzberg S.L."/>
            <person name="Devos K.M."/>
            <person name="Dvorak J."/>
        </authorList>
    </citation>
    <scope>NUCLEOTIDE SEQUENCE [LARGE SCALE GENOMIC DNA]</scope>
    <source>
        <strain evidence="1">cv. AL8/78</strain>
    </source>
</reference>
<name>A0A453SX24_AEGTS</name>
<organism evidence="1 2">
    <name type="scientific">Aegilops tauschii subsp. strangulata</name>
    <name type="common">Goatgrass</name>
    <dbReference type="NCBI Taxonomy" id="200361"/>
    <lineage>
        <taxon>Eukaryota</taxon>
        <taxon>Viridiplantae</taxon>
        <taxon>Streptophyta</taxon>
        <taxon>Embryophyta</taxon>
        <taxon>Tracheophyta</taxon>
        <taxon>Spermatophyta</taxon>
        <taxon>Magnoliopsida</taxon>
        <taxon>Liliopsida</taxon>
        <taxon>Poales</taxon>
        <taxon>Poaceae</taxon>
        <taxon>BOP clade</taxon>
        <taxon>Pooideae</taxon>
        <taxon>Triticodae</taxon>
        <taxon>Triticeae</taxon>
        <taxon>Triticinae</taxon>
        <taxon>Aegilops</taxon>
    </lineage>
</organism>
<protein>
    <submittedName>
        <fullName evidence="1">Uncharacterized protein</fullName>
    </submittedName>
</protein>
<proteinExistence type="predicted"/>
<reference evidence="1" key="4">
    <citation type="submission" date="2019-03" db="UniProtKB">
        <authorList>
            <consortium name="EnsemblPlants"/>
        </authorList>
    </citation>
    <scope>IDENTIFICATION</scope>
</reference>